<evidence type="ECO:0000313" key="2">
    <source>
        <dbReference type="Proteomes" id="UP000693868"/>
    </source>
</evidence>
<proteinExistence type="predicted"/>
<name>A0A8E4ZMW2_9CAUD</name>
<evidence type="ECO:0000313" key="1">
    <source>
        <dbReference type="EMBL" id="QQV91505.1"/>
    </source>
</evidence>
<reference evidence="1" key="1">
    <citation type="submission" date="2020-07" db="EMBL/GenBank/DDBJ databases">
        <title>Highly diverse flavobacterial phages as mortality factor during North Sea spring blooms.</title>
        <authorList>
            <person name="Bartlau N."/>
            <person name="Wichels A."/>
            <person name="Krohne G."/>
            <person name="Adriaenssens E.M."/>
            <person name="Heins A."/>
            <person name="Fuchs B.M."/>
            <person name="Amann R."/>
            <person name="Moraru C."/>
        </authorList>
    </citation>
    <scope>NUCLEOTIDE SEQUENCE</scope>
</reference>
<protein>
    <recommendedName>
        <fullName evidence="3">ParB/Sulfiredoxin domain-containing protein</fullName>
    </recommendedName>
</protein>
<accession>A0A8E4ZMW2</accession>
<organism evidence="1 2">
    <name type="scientific">Tenacibaculum phage Gundel_1</name>
    <dbReference type="NCBI Taxonomy" id="2745672"/>
    <lineage>
        <taxon>Viruses</taxon>
        <taxon>Duplodnaviria</taxon>
        <taxon>Heunggongvirae</taxon>
        <taxon>Uroviricota</taxon>
        <taxon>Caudoviricetes</taxon>
        <taxon>Pachyviridae</taxon>
        <taxon>Gundelvirus</taxon>
        <taxon>Gundelvirus Gundel</taxon>
    </lineage>
</organism>
<keyword evidence="2" id="KW-1185">Reference proteome</keyword>
<sequence>MKKLNTADFLKEVNTDFNFKSFGPNDFIKKEFIKIEDLTPNQEHIELNTLTEKIKGKNLTVPHVLLYNDKKILIDGHHTVIAKLLKGQSKILCKITIR</sequence>
<evidence type="ECO:0008006" key="3">
    <source>
        <dbReference type="Google" id="ProtNLM"/>
    </source>
</evidence>
<dbReference type="Proteomes" id="UP000693868">
    <property type="component" value="Segment"/>
</dbReference>
<dbReference type="EMBL" id="MT732474">
    <property type="protein sequence ID" value="QQV91505.1"/>
    <property type="molecule type" value="Genomic_DNA"/>
</dbReference>
<dbReference type="SUPFAM" id="SSF110849">
    <property type="entry name" value="ParB/Sulfiredoxin"/>
    <property type="match status" value="1"/>
</dbReference>
<dbReference type="InterPro" id="IPR036086">
    <property type="entry name" value="ParB/Sulfiredoxin_sf"/>
</dbReference>
<gene>
    <name evidence="1" type="ORF">Gundel1_7</name>
</gene>